<dbReference type="GO" id="GO:0030170">
    <property type="term" value="F:pyridoxal phosphate binding"/>
    <property type="evidence" value="ECO:0007669"/>
    <property type="project" value="InterPro"/>
</dbReference>
<comment type="pathway">
    <text evidence="4">Amino-acid degradation; L-threonine degradation via propanoate pathway; propanoate from L-threonine: step 1/4.</text>
</comment>
<keyword evidence="10" id="KW-0028">Amino-acid biosynthesis</keyword>
<keyword evidence="12 16" id="KW-0456">Lyase</keyword>
<evidence type="ECO:0000259" key="15">
    <source>
        <dbReference type="PROSITE" id="PS51671"/>
    </source>
</evidence>
<accession>A0A1S1V9E8</accession>
<comment type="caution">
    <text evidence="16">The sequence shown here is derived from an EMBL/GenBank/DDBJ whole genome shotgun (WGS) entry which is preliminary data.</text>
</comment>
<dbReference type="SUPFAM" id="SSF55021">
    <property type="entry name" value="ACT-like"/>
    <property type="match status" value="1"/>
</dbReference>
<dbReference type="Pfam" id="PF00291">
    <property type="entry name" value="PALP"/>
    <property type="match status" value="1"/>
</dbReference>
<evidence type="ECO:0000256" key="9">
    <source>
        <dbReference type="ARBA" id="ARBA00022533"/>
    </source>
</evidence>
<evidence type="ECO:0000256" key="12">
    <source>
        <dbReference type="ARBA" id="ARBA00023239"/>
    </source>
</evidence>
<dbReference type="EC" id="4.3.1.19" evidence="7"/>
<protein>
    <recommendedName>
        <fullName evidence="8">L-threonine dehydratase catabolic TdcB</fullName>
        <ecNumber evidence="7">4.3.1.19</ecNumber>
    </recommendedName>
    <alternativeName>
        <fullName evidence="14">Threonine deaminase</fullName>
    </alternativeName>
</protein>
<keyword evidence="11" id="KW-0663">Pyridoxal phosphate</keyword>
<dbReference type="OrthoDB" id="9811476at2"/>
<evidence type="ECO:0000256" key="2">
    <source>
        <dbReference type="ARBA" id="ARBA00001933"/>
    </source>
</evidence>
<gene>
    <name evidence="16" type="primary">tdcB</name>
    <name evidence="16" type="ORF">EUAN_00900</name>
</gene>
<keyword evidence="10" id="KW-0100">Branched-chain amino acid biosynthesis</keyword>
<dbReference type="InterPro" id="IPR045865">
    <property type="entry name" value="ACT-like_dom_sf"/>
</dbReference>
<comment type="similarity">
    <text evidence="5">Belongs to the serine/threonine dehydratase family.</text>
</comment>
<evidence type="ECO:0000313" key="16">
    <source>
        <dbReference type="EMBL" id="OHW63226.1"/>
    </source>
</evidence>
<name>A0A1S1V9E8_9FIRM</name>
<comment type="function">
    <text evidence="13">Catalyzes the anaerobic formation of alpha-ketobutyrate and ammonia from threonine in a two-step reaction. The first step involved a dehydration of threonine and a production of enamine intermediates (aminocrotonate), which tautomerizes to its imine form (iminobutyrate). Both intermediates are unstable and short-lived. The second step is the nonenzymatic hydrolysis of the enamine/imine intermediates to form 2-ketobutyrate and free ammonia. In the low water environment of the cell, the second step is accelerated by RidA.</text>
</comment>
<evidence type="ECO:0000256" key="5">
    <source>
        <dbReference type="ARBA" id="ARBA00010869"/>
    </source>
</evidence>
<dbReference type="InterPro" id="IPR002912">
    <property type="entry name" value="ACT_dom"/>
</dbReference>
<dbReference type="CDD" id="cd01562">
    <property type="entry name" value="Thr-dehyd"/>
    <property type="match status" value="1"/>
</dbReference>
<dbReference type="Gene3D" id="3.40.50.1100">
    <property type="match status" value="2"/>
</dbReference>
<dbReference type="Proteomes" id="UP000180254">
    <property type="component" value="Unassembled WGS sequence"/>
</dbReference>
<dbReference type="PANTHER" id="PTHR48078">
    <property type="entry name" value="THREONINE DEHYDRATASE, MITOCHONDRIAL-RELATED"/>
    <property type="match status" value="1"/>
</dbReference>
<comment type="cofactor">
    <cofactor evidence="2">
        <name>pyridoxal 5'-phosphate</name>
        <dbReference type="ChEBI" id="CHEBI:597326"/>
    </cofactor>
</comment>
<feature type="domain" description="ACT" evidence="15">
    <location>
        <begin position="333"/>
        <end position="407"/>
    </location>
</feature>
<evidence type="ECO:0000256" key="10">
    <source>
        <dbReference type="ARBA" id="ARBA00022624"/>
    </source>
</evidence>
<dbReference type="SUPFAM" id="SSF53686">
    <property type="entry name" value="Tryptophan synthase beta subunit-like PLP-dependent enzymes"/>
    <property type="match status" value="1"/>
</dbReference>
<evidence type="ECO:0000256" key="7">
    <source>
        <dbReference type="ARBA" id="ARBA00012096"/>
    </source>
</evidence>
<reference evidence="16 17" key="1">
    <citation type="submission" date="2016-09" db="EMBL/GenBank/DDBJ databases">
        <title>Genome sequence of Eubacterium angustum.</title>
        <authorList>
            <person name="Poehlein A."/>
            <person name="Daniel R."/>
        </authorList>
    </citation>
    <scope>NUCLEOTIDE SEQUENCE [LARGE SCALE GENOMIC DNA]</scope>
    <source>
        <strain evidence="16 17">DSM 1989</strain>
    </source>
</reference>
<dbReference type="GO" id="GO:0006565">
    <property type="term" value="P:L-serine catabolic process"/>
    <property type="evidence" value="ECO:0007669"/>
    <property type="project" value="TreeGrafter"/>
</dbReference>
<evidence type="ECO:0000256" key="8">
    <source>
        <dbReference type="ARBA" id="ARBA00022248"/>
    </source>
</evidence>
<keyword evidence="9" id="KW-0021">Allosteric enzyme</keyword>
<dbReference type="InterPro" id="IPR044561">
    <property type="entry name" value="ACT_ThrD-II-like"/>
</dbReference>
<comment type="pathway">
    <text evidence="3">Amino-acid biosynthesis; L-isoleucine biosynthesis; 2-oxobutanoate from L-threonine: step 1/1.</text>
</comment>
<dbReference type="AlphaFoldDB" id="A0A1S1V9E8"/>
<dbReference type="GO" id="GO:0004794">
    <property type="term" value="F:threonine deaminase activity"/>
    <property type="evidence" value="ECO:0007669"/>
    <property type="project" value="UniProtKB-EC"/>
</dbReference>
<evidence type="ECO:0000256" key="1">
    <source>
        <dbReference type="ARBA" id="ARBA00001274"/>
    </source>
</evidence>
<dbReference type="PROSITE" id="PS00165">
    <property type="entry name" value="DEHYDRATASE_SER_THR"/>
    <property type="match status" value="1"/>
</dbReference>
<dbReference type="InterPro" id="IPR001926">
    <property type="entry name" value="TrpB-like_PALP"/>
</dbReference>
<evidence type="ECO:0000256" key="11">
    <source>
        <dbReference type="ARBA" id="ARBA00022898"/>
    </source>
</evidence>
<dbReference type="FunFam" id="3.40.50.1100:FF:000005">
    <property type="entry name" value="Threonine dehydratase catabolic"/>
    <property type="match status" value="1"/>
</dbReference>
<comment type="subunit">
    <text evidence="6">In the native structure, TdcB is in a dimeric form, whereas in the TdcB-AMP complex, it exists in a tetrameric form (dimer of dimers).</text>
</comment>
<evidence type="ECO:0000256" key="3">
    <source>
        <dbReference type="ARBA" id="ARBA00004810"/>
    </source>
</evidence>
<dbReference type="CDD" id="cd04886">
    <property type="entry name" value="ACT_ThrD-II-like"/>
    <property type="match status" value="1"/>
</dbReference>
<sequence>MKREEYERKIRGIDFFEARERLYGVAQNTGLIYSNVFSKESGNQVYIKPENLQNTGSFKIRGAYNKISKLPEEERSNGLIASSAGNHAQGVAYAANRLGVKSTIVMPAGTPLIKVEATKSYGAEVVLYGDFYDDAYREARRLGDENGYVFIHPFNDRDVIEGQGTIALELLEEIPDLECIVVPVGGGGLISGVALAAKQIKPDIMVIGVEPEGAKTLRTSLDMGCVTCLEKVRTIADGVAVKEAGDLTFEVVKNMVDDIVVVSEFEIMEAFLILLDKHKLVGENAGVLALAGTKKLGFKDKKVAAIVSGGNIDVLTMSSMISRGLISRGRIFSFKVDLQDKPGELLKISKILSEQNGNVIKLEHNQLKSIDRFMEVELEVTVETNGHGHIERIVKALSEEGYSVDRI</sequence>
<comment type="catalytic activity">
    <reaction evidence="1">
        <text>L-threonine = 2-oxobutanoate + NH4(+)</text>
        <dbReference type="Rhea" id="RHEA:22108"/>
        <dbReference type="ChEBI" id="CHEBI:16763"/>
        <dbReference type="ChEBI" id="CHEBI:28938"/>
        <dbReference type="ChEBI" id="CHEBI:57926"/>
        <dbReference type="EC" id="4.3.1.19"/>
    </reaction>
</comment>
<dbReference type="InterPro" id="IPR050147">
    <property type="entry name" value="Ser/Thr_Dehydratase"/>
</dbReference>
<dbReference type="PANTHER" id="PTHR48078:SF6">
    <property type="entry name" value="L-THREONINE DEHYDRATASE CATABOLIC TDCB"/>
    <property type="match status" value="1"/>
</dbReference>
<dbReference type="NCBIfam" id="TIGR01127">
    <property type="entry name" value="ilvA_1Cterm"/>
    <property type="match status" value="1"/>
</dbReference>
<dbReference type="GO" id="GO:0003941">
    <property type="term" value="F:L-serine ammonia-lyase activity"/>
    <property type="evidence" value="ECO:0007669"/>
    <property type="project" value="TreeGrafter"/>
</dbReference>
<dbReference type="UniPathway" id="UPA00052">
    <property type="reaction ID" value="UER00507"/>
</dbReference>
<dbReference type="RefSeq" id="WP_071060563.1">
    <property type="nucleotide sequence ID" value="NZ_MKIE01000001.1"/>
</dbReference>
<organism evidence="16 17">
    <name type="scientific">Andreesenia angusta</name>
    <dbReference type="NCBI Taxonomy" id="39480"/>
    <lineage>
        <taxon>Bacteria</taxon>
        <taxon>Bacillati</taxon>
        <taxon>Bacillota</taxon>
        <taxon>Tissierellia</taxon>
        <taxon>Tissierellales</taxon>
        <taxon>Gottschalkiaceae</taxon>
        <taxon>Andreesenia</taxon>
    </lineage>
</organism>
<dbReference type="InterPro" id="IPR005789">
    <property type="entry name" value="Thr_deHydtase_catblc"/>
</dbReference>
<keyword evidence="17" id="KW-1185">Reference proteome</keyword>
<dbReference type="FunFam" id="3.40.50.1100:FF:000007">
    <property type="entry name" value="L-threonine dehydratase catabolic TdcB"/>
    <property type="match status" value="1"/>
</dbReference>
<dbReference type="UniPathway" id="UPA00047">
    <property type="reaction ID" value="UER00054"/>
</dbReference>
<proteinExistence type="inferred from homology"/>
<dbReference type="Gene3D" id="3.30.70.260">
    <property type="match status" value="1"/>
</dbReference>
<dbReference type="PROSITE" id="PS51671">
    <property type="entry name" value="ACT"/>
    <property type="match status" value="1"/>
</dbReference>
<dbReference type="STRING" id="39480.EUAN_00900"/>
<dbReference type="GO" id="GO:0070689">
    <property type="term" value="P:L-threonine catabolic process to propionate"/>
    <property type="evidence" value="ECO:0007669"/>
    <property type="project" value="UniProtKB-UniPathway"/>
</dbReference>
<evidence type="ECO:0000256" key="13">
    <source>
        <dbReference type="ARBA" id="ARBA00025527"/>
    </source>
</evidence>
<dbReference type="InterPro" id="IPR000634">
    <property type="entry name" value="Ser/Thr_deHydtase_PyrdxlP-BS"/>
</dbReference>
<dbReference type="InterPro" id="IPR036052">
    <property type="entry name" value="TrpB-like_PALP_sf"/>
</dbReference>
<evidence type="ECO:0000256" key="4">
    <source>
        <dbReference type="ARBA" id="ARBA00004958"/>
    </source>
</evidence>
<evidence type="ECO:0000256" key="14">
    <source>
        <dbReference type="ARBA" id="ARBA00031427"/>
    </source>
</evidence>
<dbReference type="EMBL" id="MKIE01000001">
    <property type="protein sequence ID" value="OHW63226.1"/>
    <property type="molecule type" value="Genomic_DNA"/>
</dbReference>
<evidence type="ECO:0000256" key="6">
    <source>
        <dbReference type="ARBA" id="ARBA00011447"/>
    </source>
</evidence>
<evidence type="ECO:0000313" key="17">
    <source>
        <dbReference type="Proteomes" id="UP000180254"/>
    </source>
</evidence>
<keyword evidence="10" id="KW-0412">Isoleucine biosynthesis</keyword>
<dbReference type="GO" id="GO:0009097">
    <property type="term" value="P:isoleucine biosynthetic process"/>
    <property type="evidence" value="ECO:0007669"/>
    <property type="project" value="UniProtKB-UniPathway"/>
</dbReference>